<dbReference type="InterPro" id="IPR024083">
    <property type="entry name" value="Fumarase/histidase_N"/>
</dbReference>
<dbReference type="EMBL" id="BKAJ01000034">
    <property type="protein sequence ID" value="GEP55136.1"/>
    <property type="molecule type" value="Genomic_DNA"/>
</dbReference>
<comment type="pathway">
    <text evidence="2 7">Amino-acid biosynthesis; L-arginine biosynthesis; L-arginine from L-ornithine and carbamoyl phosphate: step 3/3.</text>
</comment>
<proteinExistence type="inferred from homology"/>
<dbReference type="PANTHER" id="PTHR43814:SF1">
    <property type="entry name" value="ARGININOSUCCINATE LYASE"/>
    <property type="match status" value="1"/>
</dbReference>
<keyword evidence="4 7" id="KW-0055">Arginine biosynthesis</keyword>
<sequence length="463" mass="50728">MWGGRYKLGPAEIMEKINASIGFDRRLYAQDIAGSIAHCDMLVAQGIVSAKDGRAIKRGLVKIREEIESGRFKFSTKLEDIHFNVEGRLTELIGPAGGRVHTARSRNDQIALDVRLWVRDTIDRLEPMLRDLQAALIDRADEYAATIMPGFTHLQTAQPITFGHHLMAYVEMFGRDRSRMTDCRARMNESPLGAAALAGSPHPIDPRKTAKALGFDGPMANSLDAVSDRDYVVEFIAAASLAAVHLSRLSEEIVLWCSAPFRFIALSDAFTTGSSIMPQKRNPDAAELTRAKVGRIVGAFTALCIILKGLPLTYGKDMQEDKEPLFDAADSLELGIAAMTGMVRDLKANPERMRAVAAADYSVATDLADWLVRKVGLPFRQAHHVTGRLVGIAADKGVDLDKLTLAEMQAVEPKIDRSVYRVLTVEASVNARKNIGGTAPANVVRAVAEARRRFLGRDKRAGR</sequence>
<dbReference type="AlphaFoldDB" id="A0A512N824"/>
<evidence type="ECO:0000256" key="7">
    <source>
        <dbReference type="HAMAP-Rule" id="MF_00006"/>
    </source>
</evidence>
<dbReference type="InterPro" id="IPR009049">
    <property type="entry name" value="Argininosuccinate_lyase"/>
</dbReference>
<keyword evidence="6 7" id="KW-0456">Lyase</keyword>
<dbReference type="GO" id="GO:0004056">
    <property type="term" value="F:argininosuccinate lyase activity"/>
    <property type="evidence" value="ECO:0007669"/>
    <property type="project" value="UniProtKB-UniRule"/>
</dbReference>
<keyword evidence="11" id="KW-1185">Reference proteome</keyword>
<evidence type="ECO:0000313" key="11">
    <source>
        <dbReference type="Proteomes" id="UP000321058"/>
    </source>
</evidence>
<feature type="domain" description="Argininosuccinate lyase C-terminal" evidence="9">
    <location>
        <begin position="361"/>
        <end position="430"/>
    </location>
</feature>
<reference evidence="10 11" key="1">
    <citation type="submission" date="2019-07" db="EMBL/GenBank/DDBJ databases">
        <title>Whole genome shotgun sequence of Reyranella soli NBRC 108950.</title>
        <authorList>
            <person name="Hosoyama A."/>
            <person name="Uohara A."/>
            <person name="Ohji S."/>
            <person name="Ichikawa N."/>
        </authorList>
    </citation>
    <scope>NUCLEOTIDE SEQUENCE [LARGE SCALE GENOMIC DNA]</scope>
    <source>
        <strain evidence="10 11">NBRC 108950</strain>
    </source>
</reference>
<dbReference type="OrthoDB" id="9769623at2"/>
<dbReference type="SUPFAM" id="SSF48557">
    <property type="entry name" value="L-aspartase-like"/>
    <property type="match status" value="1"/>
</dbReference>
<dbReference type="InterPro" id="IPR020557">
    <property type="entry name" value="Fumarate_lyase_CS"/>
</dbReference>
<dbReference type="GO" id="GO:0005829">
    <property type="term" value="C:cytosol"/>
    <property type="evidence" value="ECO:0007669"/>
    <property type="project" value="TreeGrafter"/>
</dbReference>
<dbReference type="Proteomes" id="UP000321058">
    <property type="component" value="Unassembled WGS sequence"/>
</dbReference>
<dbReference type="CDD" id="cd01359">
    <property type="entry name" value="Argininosuccinate_lyase"/>
    <property type="match status" value="1"/>
</dbReference>
<evidence type="ECO:0000313" key="10">
    <source>
        <dbReference type="EMBL" id="GEP55136.1"/>
    </source>
</evidence>
<dbReference type="PANTHER" id="PTHR43814">
    <property type="entry name" value="ARGININOSUCCINATE LYASE"/>
    <property type="match status" value="1"/>
</dbReference>
<keyword evidence="7" id="KW-0963">Cytoplasm</keyword>
<dbReference type="FunFam" id="1.10.40.30:FF:000001">
    <property type="entry name" value="Argininosuccinate lyase"/>
    <property type="match status" value="1"/>
</dbReference>
<dbReference type="InterPro" id="IPR029419">
    <property type="entry name" value="Arg_succ_lyase_C"/>
</dbReference>
<dbReference type="Gene3D" id="1.10.275.10">
    <property type="entry name" value="Fumarase/aspartase (N-terminal domain)"/>
    <property type="match status" value="1"/>
</dbReference>
<dbReference type="Gene3D" id="1.10.40.30">
    <property type="entry name" value="Fumarase/aspartase (C-terminal domain)"/>
    <property type="match status" value="1"/>
</dbReference>
<dbReference type="Pfam" id="PF00206">
    <property type="entry name" value="Lyase_1"/>
    <property type="match status" value="1"/>
</dbReference>
<comment type="catalytic activity">
    <reaction evidence="1 7">
        <text>2-(N(omega)-L-arginino)succinate = fumarate + L-arginine</text>
        <dbReference type="Rhea" id="RHEA:24020"/>
        <dbReference type="ChEBI" id="CHEBI:29806"/>
        <dbReference type="ChEBI" id="CHEBI:32682"/>
        <dbReference type="ChEBI" id="CHEBI:57472"/>
        <dbReference type="EC" id="4.3.2.1"/>
    </reaction>
</comment>
<dbReference type="Gene3D" id="1.20.200.10">
    <property type="entry name" value="Fumarase/aspartase (Central domain)"/>
    <property type="match status" value="1"/>
</dbReference>
<feature type="domain" description="Fumarate lyase N-terminal" evidence="8">
    <location>
        <begin position="5"/>
        <end position="298"/>
    </location>
</feature>
<dbReference type="NCBIfam" id="TIGR00838">
    <property type="entry name" value="argH"/>
    <property type="match status" value="1"/>
</dbReference>
<comment type="similarity">
    <text evidence="7">Belongs to the lyase 1 family. Argininosuccinate lyase subfamily.</text>
</comment>
<dbReference type="UniPathway" id="UPA00068">
    <property type="reaction ID" value="UER00114"/>
</dbReference>
<dbReference type="InterPro" id="IPR000362">
    <property type="entry name" value="Fumarate_lyase_fam"/>
</dbReference>
<evidence type="ECO:0000256" key="3">
    <source>
        <dbReference type="ARBA" id="ARBA00012338"/>
    </source>
</evidence>
<evidence type="ECO:0000256" key="2">
    <source>
        <dbReference type="ARBA" id="ARBA00004941"/>
    </source>
</evidence>
<protein>
    <recommendedName>
        <fullName evidence="3 7">Argininosuccinate lyase</fullName>
        <shortName evidence="7">ASAL</shortName>
        <ecNumber evidence="3 7">4.3.2.1</ecNumber>
    </recommendedName>
    <alternativeName>
        <fullName evidence="7">Arginosuccinase</fullName>
    </alternativeName>
</protein>
<evidence type="ECO:0000256" key="4">
    <source>
        <dbReference type="ARBA" id="ARBA00022571"/>
    </source>
</evidence>
<evidence type="ECO:0000256" key="6">
    <source>
        <dbReference type="ARBA" id="ARBA00023239"/>
    </source>
</evidence>
<dbReference type="PROSITE" id="PS00163">
    <property type="entry name" value="FUMARATE_LYASES"/>
    <property type="match status" value="1"/>
</dbReference>
<comment type="subcellular location">
    <subcellularLocation>
        <location evidence="7">Cytoplasm</location>
    </subcellularLocation>
</comment>
<comment type="caution">
    <text evidence="10">The sequence shown here is derived from an EMBL/GenBank/DDBJ whole genome shotgun (WGS) entry which is preliminary data.</text>
</comment>
<dbReference type="PRINTS" id="PR00149">
    <property type="entry name" value="FUMRATELYASE"/>
</dbReference>
<evidence type="ECO:0000259" key="9">
    <source>
        <dbReference type="Pfam" id="PF14698"/>
    </source>
</evidence>
<dbReference type="GO" id="GO:0042450">
    <property type="term" value="P:L-arginine biosynthetic process via ornithine"/>
    <property type="evidence" value="ECO:0007669"/>
    <property type="project" value="UniProtKB-UniRule"/>
</dbReference>
<dbReference type="Pfam" id="PF14698">
    <property type="entry name" value="ASL_C2"/>
    <property type="match status" value="1"/>
</dbReference>
<dbReference type="PRINTS" id="PR00145">
    <property type="entry name" value="ARGSUCLYASE"/>
</dbReference>
<dbReference type="FunFam" id="1.10.275.10:FF:000002">
    <property type="entry name" value="Argininosuccinate lyase"/>
    <property type="match status" value="1"/>
</dbReference>
<dbReference type="InterPro" id="IPR008948">
    <property type="entry name" value="L-Aspartase-like"/>
</dbReference>
<evidence type="ECO:0000256" key="5">
    <source>
        <dbReference type="ARBA" id="ARBA00022605"/>
    </source>
</evidence>
<name>A0A512N824_9HYPH</name>
<evidence type="ECO:0000259" key="8">
    <source>
        <dbReference type="Pfam" id="PF00206"/>
    </source>
</evidence>
<gene>
    <name evidence="7 10" type="primary">argH</name>
    <name evidence="10" type="ORF">RSO01_23020</name>
</gene>
<dbReference type="HAMAP" id="MF_00006">
    <property type="entry name" value="Arg_succ_lyase"/>
    <property type="match status" value="1"/>
</dbReference>
<accession>A0A512N824</accession>
<dbReference type="InterPro" id="IPR022761">
    <property type="entry name" value="Fumarate_lyase_N"/>
</dbReference>
<evidence type="ECO:0000256" key="1">
    <source>
        <dbReference type="ARBA" id="ARBA00000985"/>
    </source>
</evidence>
<dbReference type="FunFam" id="1.20.200.10:FF:000015">
    <property type="entry name" value="argininosuccinate lyase isoform X2"/>
    <property type="match status" value="1"/>
</dbReference>
<dbReference type="EC" id="4.3.2.1" evidence="3 7"/>
<organism evidence="10 11">
    <name type="scientific">Reyranella soli</name>
    <dbReference type="NCBI Taxonomy" id="1230389"/>
    <lineage>
        <taxon>Bacteria</taxon>
        <taxon>Pseudomonadati</taxon>
        <taxon>Pseudomonadota</taxon>
        <taxon>Alphaproteobacteria</taxon>
        <taxon>Hyphomicrobiales</taxon>
        <taxon>Reyranellaceae</taxon>
        <taxon>Reyranella</taxon>
    </lineage>
</organism>
<keyword evidence="5 7" id="KW-0028">Amino-acid biosynthesis</keyword>